<dbReference type="EMBL" id="CH476741">
    <property type="protein sequence ID" value="EIE87946.1"/>
    <property type="molecule type" value="Genomic_DNA"/>
</dbReference>
<reference evidence="2 3" key="1">
    <citation type="journal article" date="2009" name="PLoS Genet.">
        <title>Genomic analysis of the basal lineage fungus Rhizopus oryzae reveals a whole-genome duplication.</title>
        <authorList>
            <person name="Ma L.-J."/>
            <person name="Ibrahim A.S."/>
            <person name="Skory C."/>
            <person name="Grabherr M.G."/>
            <person name="Burger G."/>
            <person name="Butler M."/>
            <person name="Elias M."/>
            <person name="Idnurm A."/>
            <person name="Lang B.F."/>
            <person name="Sone T."/>
            <person name="Abe A."/>
            <person name="Calvo S.E."/>
            <person name="Corrochano L.M."/>
            <person name="Engels R."/>
            <person name="Fu J."/>
            <person name="Hansberg W."/>
            <person name="Kim J.-M."/>
            <person name="Kodira C.D."/>
            <person name="Koehrsen M.J."/>
            <person name="Liu B."/>
            <person name="Miranda-Saavedra D."/>
            <person name="O'Leary S."/>
            <person name="Ortiz-Castellanos L."/>
            <person name="Poulter R."/>
            <person name="Rodriguez-Romero J."/>
            <person name="Ruiz-Herrera J."/>
            <person name="Shen Y.-Q."/>
            <person name="Zeng Q."/>
            <person name="Galagan J."/>
            <person name="Birren B.W."/>
            <person name="Cuomo C.A."/>
            <person name="Wickes B.L."/>
        </authorList>
    </citation>
    <scope>NUCLEOTIDE SEQUENCE [LARGE SCALE GENOMIC DNA]</scope>
    <source>
        <strain evidence="3">RA 99-880 / ATCC MYA-4621 / FGSC 9543 / NRRL 43880</strain>
    </source>
</reference>
<evidence type="ECO:0000313" key="3">
    <source>
        <dbReference type="Proteomes" id="UP000009138"/>
    </source>
</evidence>
<evidence type="ECO:0000256" key="1">
    <source>
        <dbReference type="SAM" id="MobiDB-lite"/>
    </source>
</evidence>
<dbReference type="AlphaFoldDB" id="I1CHL6"/>
<proteinExistence type="predicted"/>
<feature type="region of interest" description="Disordered" evidence="1">
    <location>
        <begin position="309"/>
        <end position="406"/>
    </location>
</feature>
<feature type="compositionally biased region" description="Low complexity" evidence="1">
    <location>
        <begin position="328"/>
        <end position="406"/>
    </location>
</feature>
<sequence>MATTEPIALVQNSNQIQGYRPKLIEFYGYEGEDFRHFQELLDSYLVLSNTHSDNCKLAILKSQLRRAAKVYFEKTIIKDRPQVTYDEAMELLKSHYITPELIQNYELEFNDMIQGEQEHPQIFLSRLREAADLANITSEAVIESRFRAGLLRDTKQFCIQSSARTFQDWLNHAEGWWNANRARKIAMVDSPFIPRNVNNVLIYHDDGVYHQRYPSNDHNIELIDANEGPAQVIPITNLHPYGMVNTVIPNPQIVSGPNQLSTLKITRNNYHAQNYPHQVQRNNGTYPSQHNHQQDLVNLIQQTIRNELGNQQQYQNPVRNYNRRNRYNDNYQNQHQNGNNGYNNSDYNNNMYNNNGYQRNDNNYGRQDYSNQGRNRNNFNNQTYRTQQNRPPTQQPQTQQSNQPKN</sequence>
<feature type="compositionally biased region" description="Low complexity" evidence="1">
    <location>
        <begin position="310"/>
        <end position="320"/>
    </location>
</feature>
<dbReference type="STRING" id="246409.I1CHL6"/>
<name>I1CHL6_RHIO9</name>
<evidence type="ECO:0008006" key="4">
    <source>
        <dbReference type="Google" id="ProtNLM"/>
    </source>
</evidence>
<organism evidence="2 3">
    <name type="scientific">Rhizopus delemar (strain RA 99-880 / ATCC MYA-4621 / FGSC 9543 / NRRL 43880)</name>
    <name type="common">Mucormycosis agent</name>
    <name type="synonym">Rhizopus arrhizus var. delemar</name>
    <dbReference type="NCBI Taxonomy" id="246409"/>
    <lineage>
        <taxon>Eukaryota</taxon>
        <taxon>Fungi</taxon>
        <taxon>Fungi incertae sedis</taxon>
        <taxon>Mucoromycota</taxon>
        <taxon>Mucoromycotina</taxon>
        <taxon>Mucoromycetes</taxon>
        <taxon>Mucorales</taxon>
        <taxon>Mucorineae</taxon>
        <taxon>Rhizopodaceae</taxon>
        <taxon>Rhizopus</taxon>
    </lineage>
</organism>
<protein>
    <recommendedName>
        <fullName evidence="4">Retrotransposon gag domain-containing protein</fullName>
    </recommendedName>
</protein>
<dbReference type="OMA" id="GCKDIES"/>
<dbReference type="RefSeq" id="XP_067523342.1">
    <property type="nucleotide sequence ID" value="XM_067667241.1"/>
</dbReference>
<gene>
    <name evidence="2" type="ORF">RO3G_12657</name>
</gene>
<evidence type="ECO:0000313" key="2">
    <source>
        <dbReference type="EMBL" id="EIE87946.1"/>
    </source>
</evidence>
<dbReference type="Proteomes" id="UP000009138">
    <property type="component" value="Unassembled WGS sequence"/>
</dbReference>
<dbReference type="VEuPathDB" id="FungiDB:RO3G_12657"/>
<accession>I1CHL6</accession>
<dbReference type="InParanoid" id="I1CHL6"/>
<keyword evidence="3" id="KW-1185">Reference proteome</keyword>
<dbReference type="OrthoDB" id="10270053at2759"/>
<dbReference type="GeneID" id="93619622"/>